<feature type="binding site" evidence="5">
    <location>
        <position position="234"/>
    </location>
    <ligand>
        <name>a divalent metal cation</name>
        <dbReference type="ChEBI" id="CHEBI:60240"/>
        <label>1</label>
    </ligand>
</feature>
<dbReference type="Pfam" id="PF01784">
    <property type="entry name" value="DUF34_NIF3"/>
    <property type="match status" value="1"/>
</dbReference>
<dbReference type="Gene3D" id="3.40.1390.30">
    <property type="entry name" value="NIF3 (NGG1p interacting factor 3)-like"/>
    <property type="match status" value="2"/>
</dbReference>
<comment type="similarity">
    <text evidence="1">Belongs to the GTP cyclohydrolase I type 2/NIF3 family.</text>
</comment>
<keyword evidence="4 5" id="KW-0479">Metal-binding</keyword>
<comment type="caution">
    <text evidence="6">The sequence shown here is derived from an EMBL/GenBank/DDBJ whole genome shotgun (WGS) entry which is preliminary data.</text>
</comment>
<evidence type="ECO:0000313" key="7">
    <source>
        <dbReference type="Proteomes" id="UP000008495"/>
    </source>
</evidence>
<dbReference type="PANTHER" id="PTHR13799:SF14">
    <property type="entry name" value="GTP CYCLOHYDROLASE 1 TYPE 2 HOMOLOG"/>
    <property type="match status" value="1"/>
</dbReference>
<reference evidence="6 7" key="1">
    <citation type="submission" date="2012-08" db="EMBL/GenBank/DDBJ databases">
        <title>Whole genome shotgun sequence of Austwickia chelonae NBRC 105200.</title>
        <authorList>
            <person name="Yoshida I."/>
            <person name="Hosoyama A."/>
            <person name="Tsuchikane K."/>
            <person name="Katsumata H."/>
            <person name="Ando Y."/>
            <person name="Ohji S."/>
            <person name="Hamada M."/>
            <person name="Tamura T."/>
            <person name="Yamazoe A."/>
            <person name="Yamazaki S."/>
            <person name="Fujita N."/>
        </authorList>
    </citation>
    <scope>NUCLEOTIDE SEQUENCE [LARGE SCALE GENOMIC DNA]</scope>
    <source>
        <strain evidence="6 7">NBRC 105200</strain>
    </source>
</reference>
<dbReference type="STRING" id="100225.SAMN05421595_1098"/>
<dbReference type="GO" id="GO:0005737">
    <property type="term" value="C:cytoplasm"/>
    <property type="evidence" value="ECO:0007669"/>
    <property type="project" value="TreeGrafter"/>
</dbReference>
<evidence type="ECO:0000313" key="6">
    <source>
        <dbReference type="EMBL" id="GAB77279.1"/>
    </source>
</evidence>
<feature type="binding site" evidence="5">
    <location>
        <position position="238"/>
    </location>
    <ligand>
        <name>a divalent metal cation</name>
        <dbReference type="ChEBI" id="CHEBI:60240"/>
        <label>1</label>
    </ligand>
</feature>
<dbReference type="FunFam" id="3.40.1390.30:FF:000001">
    <property type="entry name" value="GTP cyclohydrolase 1 type 2"/>
    <property type="match status" value="1"/>
</dbReference>
<keyword evidence="7" id="KW-1185">Reference proteome</keyword>
<dbReference type="eggNOG" id="COG0327">
    <property type="taxonomic scope" value="Bacteria"/>
</dbReference>
<feature type="binding site" evidence="5">
    <location>
        <position position="72"/>
    </location>
    <ligand>
        <name>a divalent metal cation</name>
        <dbReference type="ChEBI" id="CHEBI:60240"/>
        <label>1</label>
    </ligand>
</feature>
<feature type="binding site" evidence="5">
    <location>
        <position position="110"/>
    </location>
    <ligand>
        <name>a divalent metal cation</name>
        <dbReference type="ChEBI" id="CHEBI:60240"/>
        <label>1</label>
    </ligand>
</feature>
<evidence type="ECO:0000256" key="4">
    <source>
        <dbReference type="ARBA" id="ARBA00022723"/>
    </source>
</evidence>
<name>K6VKM1_9MICO</name>
<feature type="binding site" evidence="5">
    <location>
        <position position="71"/>
    </location>
    <ligand>
        <name>a divalent metal cation</name>
        <dbReference type="ChEBI" id="CHEBI:60240"/>
        <label>1</label>
    </ligand>
</feature>
<dbReference type="GO" id="GO:0046872">
    <property type="term" value="F:metal ion binding"/>
    <property type="evidence" value="ECO:0007669"/>
    <property type="project" value="UniProtKB-KW"/>
</dbReference>
<dbReference type="InterPro" id="IPR036069">
    <property type="entry name" value="DUF34/NIF3_sf"/>
</dbReference>
<protein>
    <recommendedName>
        <fullName evidence="3">GTP cyclohydrolase 1 type 2 homolog</fullName>
    </recommendedName>
</protein>
<dbReference type="PANTHER" id="PTHR13799">
    <property type="entry name" value="NGG1 INTERACTING FACTOR 3"/>
    <property type="match status" value="1"/>
</dbReference>
<dbReference type="NCBIfam" id="TIGR00486">
    <property type="entry name" value="YbgI_SA1388"/>
    <property type="match status" value="1"/>
</dbReference>
<evidence type="ECO:0000256" key="2">
    <source>
        <dbReference type="ARBA" id="ARBA00011643"/>
    </source>
</evidence>
<dbReference type="SUPFAM" id="SSF102705">
    <property type="entry name" value="NIF3 (NGG1p interacting factor 3)-like"/>
    <property type="match status" value="1"/>
</dbReference>
<evidence type="ECO:0000256" key="1">
    <source>
        <dbReference type="ARBA" id="ARBA00006964"/>
    </source>
</evidence>
<gene>
    <name evidence="6" type="ORF">AUCHE_05_01830</name>
</gene>
<dbReference type="InterPro" id="IPR002678">
    <property type="entry name" value="DUF34/NIF3"/>
</dbReference>
<proteinExistence type="inferred from homology"/>
<sequence length="292" mass="30692">MPDDEADVLLCDVLKVLERLYPAETAQSWDHVGLVTGDLQQPIRRIHFAVDPTISVIEEARSAGADLIITHHPLLMKGVHGVGTNTAKGAAVTSLIVSDIALFAAHTNADVAEPGVCTALAEACGVHESEPLTTEEGRAMGRFGRLSESISLRDFAARLSSALPSAPVGIRVAGPAHAPVSSVAVLGGAGDSLIDVARRRGADVYVTADLRHHPVLESREESRGGTPYLIDAGHFATEWLWLEEASRRVVAGLGASGGSVETYVSQIVTDPWTFVIGNSGPDIVQGQEGMNG</sequence>
<dbReference type="AlphaFoldDB" id="K6VKM1"/>
<dbReference type="EMBL" id="BAGZ01000005">
    <property type="protein sequence ID" value="GAB77279.1"/>
    <property type="molecule type" value="Genomic_DNA"/>
</dbReference>
<dbReference type="Proteomes" id="UP000008495">
    <property type="component" value="Unassembled WGS sequence"/>
</dbReference>
<evidence type="ECO:0000256" key="3">
    <source>
        <dbReference type="ARBA" id="ARBA00022112"/>
    </source>
</evidence>
<organism evidence="6 7">
    <name type="scientific">Austwickia chelonae NBRC 105200</name>
    <dbReference type="NCBI Taxonomy" id="1184607"/>
    <lineage>
        <taxon>Bacteria</taxon>
        <taxon>Bacillati</taxon>
        <taxon>Actinomycetota</taxon>
        <taxon>Actinomycetes</taxon>
        <taxon>Micrococcales</taxon>
        <taxon>Dermatophilaceae</taxon>
        <taxon>Austwickia</taxon>
    </lineage>
</organism>
<evidence type="ECO:0000256" key="5">
    <source>
        <dbReference type="PIRSR" id="PIRSR602678-1"/>
    </source>
</evidence>
<comment type="subunit">
    <text evidence="2">Homohexamer.</text>
</comment>
<accession>K6VKM1</accession>